<dbReference type="OrthoDB" id="5129673at2759"/>
<proteinExistence type="predicted"/>
<name>A0A9W9RAY7_9EURO</name>
<accession>A0A9W9RAY7</accession>
<organism evidence="1 2">
    <name type="scientific">Penicillium concentricum</name>
    <dbReference type="NCBI Taxonomy" id="293559"/>
    <lineage>
        <taxon>Eukaryota</taxon>
        <taxon>Fungi</taxon>
        <taxon>Dikarya</taxon>
        <taxon>Ascomycota</taxon>
        <taxon>Pezizomycotina</taxon>
        <taxon>Eurotiomycetes</taxon>
        <taxon>Eurotiomycetidae</taxon>
        <taxon>Eurotiales</taxon>
        <taxon>Aspergillaceae</taxon>
        <taxon>Penicillium</taxon>
    </lineage>
</organism>
<comment type="caution">
    <text evidence="1">The sequence shown here is derived from an EMBL/GenBank/DDBJ whole genome shotgun (WGS) entry which is preliminary data.</text>
</comment>
<dbReference type="RefSeq" id="XP_056574382.1">
    <property type="nucleotide sequence ID" value="XM_056728567.1"/>
</dbReference>
<evidence type="ECO:0000313" key="1">
    <source>
        <dbReference type="EMBL" id="KAJ5356235.1"/>
    </source>
</evidence>
<reference evidence="1" key="1">
    <citation type="submission" date="2022-12" db="EMBL/GenBank/DDBJ databases">
        <authorList>
            <person name="Petersen C."/>
        </authorList>
    </citation>
    <scope>NUCLEOTIDE SEQUENCE</scope>
    <source>
        <strain evidence="1">IBT 3081</strain>
    </source>
</reference>
<reference evidence="1" key="2">
    <citation type="journal article" date="2023" name="IMA Fungus">
        <title>Comparative genomic study of the Penicillium genus elucidates a diverse pangenome and 15 lateral gene transfer events.</title>
        <authorList>
            <person name="Petersen C."/>
            <person name="Sorensen T."/>
            <person name="Nielsen M.R."/>
            <person name="Sondergaard T.E."/>
            <person name="Sorensen J.L."/>
            <person name="Fitzpatrick D.A."/>
            <person name="Frisvad J.C."/>
            <person name="Nielsen K.L."/>
        </authorList>
    </citation>
    <scope>NUCLEOTIDE SEQUENCE</scope>
    <source>
        <strain evidence="1">IBT 3081</strain>
    </source>
</reference>
<sequence length="265" mass="28830">MVDEPSAENTIRELTAMTLANAMSVPARAALYSFTILNKTGMSQSYTLFSQPPIVKPTVEKLTPHAILVTRGVASGSGNAFLTIPCDEHYAICGLSHEDESVQMRVLDRCAVTVGRGLSYNFRPGTTCVVDMLSAAPSFVRWGGPASDTGELGAFCLRTPGGFTYEQAKNNQWIVGLGLYTSGSAFVGIYASFTPTPRTDYQIEPSKVFYVVPRALEANEKKPEDLDFSQECKVNFELLSPRVQLVHDDDNIIRISEGVSSGSRL</sequence>
<dbReference type="GeneID" id="81467750"/>
<dbReference type="AlphaFoldDB" id="A0A9W9RAY7"/>
<dbReference type="Proteomes" id="UP001147752">
    <property type="component" value="Unassembled WGS sequence"/>
</dbReference>
<protein>
    <submittedName>
        <fullName evidence="1">Uncharacterized protein</fullName>
    </submittedName>
</protein>
<gene>
    <name evidence="1" type="ORF">N7517_010844</name>
</gene>
<evidence type="ECO:0000313" key="2">
    <source>
        <dbReference type="Proteomes" id="UP001147752"/>
    </source>
</evidence>
<keyword evidence="2" id="KW-1185">Reference proteome</keyword>
<dbReference type="EMBL" id="JAPZBT010000006">
    <property type="protein sequence ID" value="KAJ5356235.1"/>
    <property type="molecule type" value="Genomic_DNA"/>
</dbReference>